<dbReference type="InterPro" id="IPR001375">
    <property type="entry name" value="Peptidase_S9_cat"/>
</dbReference>
<dbReference type="Pfam" id="PF00326">
    <property type="entry name" value="Peptidase_S9"/>
    <property type="match status" value="1"/>
</dbReference>
<dbReference type="AlphaFoldDB" id="A0A5E4PKJ8"/>
<feature type="domain" description="Peptidase S9 prolyl oligopeptidase catalytic" evidence="2">
    <location>
        <begin position="116"/>
        <end position="281"/>
    </location>
</feature>
<dbReference type="InterPro" id="IPR029058">
    <property type="entry name" value="AB_hydrolase_fold"/>
</dbReference>
<evidence type="ECO:0000256" key="1">
    <source>
        <dbReference type="SAM" id="Phobius"/>
    </source>
</evidence>
<keyword evidence="4" id="KW-1185">Reference proteome</keyword>
<proteinExistence type="predicted"/>
<evidence type="ECO:0000313" key="3">
    <source>
        <dbReference type="EMBL" id="VVC76746.1"/>
    </source>
</evidence>
<protein>
    <submittedName>
        <fullName evidence="3">2-succinyl-6-hydroxy-2, 4-cyclohexadiene-1-carboxylate synthase</fullName>
    </submittedName>
</protein>
<organism evidence="3 4">
    <name type="scientific">Aquicella siphonis</name>
    <dbReference type="NCBI Taxonomy" id="254247"/>
    <lineage>
        <taxon>Bacteria</taxon>
        <taxon>Pseudomonadati</taxon>
        <taxon>Pseudomonadota</taxon>
        <taxon>Gammaproteobacteria</taxon>
        <taxon>Legionellales</taxon>
        <taxon>Coxiellaceae</taxon>
        <taxon>Aquicella</taxon>
    </lineage>
</organism>
<dbReference type="PANTHER" id="PTHR43358:SF4">
    <property type="entry name" value="ALPHA_BETA HYDROLASE FOLD-1 DOMAIN-CONTAINING PROTEIN"/>
    <property type="match status" value="1"/>
</dbReference>
<evidence type="ECO:0000313" key="4">
    <source>
        <dbReference type="Proteomes" id="UP000324194"/>
    </source>
</evidence>
<keyword evidence="1" id="KW-0472">Membrane</keyword>
<dbReference type="Proteomes" id="UP000324194">
    <property type="component" value="Chromosome 1"/>
</dbReference>
<dbReference type="GO" id="GO:0008236">
    <property type="term" value="F:serine-type peptidase activity"/>
    <property type="evidence" value="ECO:0007669"/>
    <property type="project" value="InterPro"/>
</dbReference>
<dbReference type="InterPro" id="IPR052920">
    <property type="entry name" value="DNA-binding_regulatory"/>
</dbReference>
<keyword evidence="1" id="KW-0812">Transmembrane</keyword>
<gene>
    <name evidence="3" type="primary">menH_2</name>
    <name evidence="3" type="ORF">AQUSIP_20710</name>
</gene>
<name>A0A5E4PKJ8_9COXI</name>
<dbReference type="OrthoDB" id="9798884at2"/>
<dbReference type="SUPFAM" id="SSF53474">
    <property type="entry name" value="alpha/beta-Hydrolases"/>
    <property type="match status" value="1"/>
</dbReference>
<dbReference type="PANTHER" id="PTHR43358">
    <property type="entry name" value="ALPHA/BETA-HYDROLASE"/>
    <property type="match status" value="1"/>
</dbReference>
<reference evidence="3 4" key="1">
    <citation type="submission" date="2019-08" db="EMBL/GenBank/DDBJ databases">
        <authorList>
            <person name="Guy L."/>
        </authorList>
    </citation>
    <scope>NUCLEOTIDE SEQUENCE [LARGE SCALE GENOMIC DNA]</scope>
    <source>
        <strain evidence="3 4">SGT-108</strain>
    </source>
</reference>
<accession>A0A5E4PKJ8</accession>
<keyword evidence="1" id="KW-1133">Transmembrane helix</keyword>
<dbReference type="Gene3D" id="3.40.50.1820">
    <property type="entry name" value="alpha/beta hydrolase"/>
    <property type="match status" value="1"/>
</dbReference>
<dbReference type="KEGG" id="asip:AQUSIP_20710"/>
<dbReference type="GO" id="GO:0006508">
    <property type="term" value="P:proteolysis"/>
    <property type="evidence" value="ECO:0007669"/>
    <property type="project" value="InterPro"/>
</dbReference>
<dbReference type="EMBL" id="LR699119">
    <property type="protein sequence ID" value="VVC76746.1"/>
    <property type="molecule type" value="Genomic_DNA"/>
</dbReference>
<feature type="transmembrane region" description="Helical" evidence="1">
    <location>
        <begin position="6"/>
        <end position="30"/>
    </location>
</feature>
<sequence>MKYSLSILITIISILLILSLWGFYTAIYPFKLTSTLTPKKFGLSYEDVSFKTKDNVLIRGWFVPNPNPKAPAIILMHGYPADKGDILALTHFLHQKYHLLYFDFRYLGNSGGSHSTLGKNEVMDLQAAIRFLVTRNIHTIGIWGFSLGGAVALMAAPSTPEIKAIVAESSYARLDWIANDFYRIPVLNHVLGELMRLWGWIFLGFDIKKISPALYAEKIHVPVLLIHSRDDDVIPFKHALLLQNALRDNPHAKLLINDSGGHGKHTQSNDQAIQDFFAAYLHAQ</sequence>
<evidence type="ECO:0000259" key="2">
    <source>
        <dbReference type="Pfam" id="PF00326"/>
    </source>
</evidence>